<organism evidence="2 3">
    <name type="scientific">Tigriopus californicus</name>
    <name type="common">Marine copepod</name>
    <dbReference type="NCBI Taxonomy" id="6832"/>
    <lineage>
        <taxon>Eukaryota</taxon>
        <taxon>Metazoa</taxon>
        <taxon>Ecdysozoa</taxon>
        <taxon>Arthropoda</taxon>
        <taxon>Crustacea</taxon>
        <taxon>Multicrustacea</taxon>
        <taxon>Hexanauplia</taxon>
        <taxon>Copepoda</taxon>
        <taxon>Harpacticoida</taxon>
        <taxon>Harpacticidae</taxon>
        <taxon>Tigriopus</taxon>
    </lineage>
</organism>
<gene>
    <name evidence="2" type="ORF">TCAL_16269</name>
</gene>
<proteinExistence type="predicted"/>
<feature type="region of interest" description="Disordered" evidence="1">
    <location>
        <begin position="79"/>
        <end position="129"/>
    </location>
</feature>
<dbReference type="AlphaFoldDB" id="A0A553N8P8"/>
<evidence type="ECO:0000256" key="1">
    <source>
        <dbReference type="SAM" id="MobiDB-lite"/>
    </source>
</evidence>
<evidence type="ECO:0000313" key="2">
    <source>
        <dbReference type="EMBL" id="TRY61812.1"/>
    </source>
</evidence>
<reference evidence="2 3" key="1">
    <citation type="journal article" date="2018" name="Nat. Ecol. Evol.">
        <title>Genomic signatures of mitonuclear coevolution across populations of Tigriopus californicus.</title>
        <authorList>
            <person name="Barreto F.S."/>
            <person name="Watson E.T."/>
            <person name="Lima T.G."/>
            <person name="Willett C.S."/>
            <person name="Edmands S."/>
            <person name="Li W."/>
            <person name="Burton R.S."/>
        </authorList>
    </citation>
    <scope>NUCLEOTIDE SEQUENCE [LARGE SCALE GENOMIC DNA]</scope>
    <source>
        <strain evidence="2 3">San Diego</strain>
    </source>
</reference>
<name>A0A553N8P8_TIGCA</name>
<accession>A0A553N8P8</accession>
<keyword evidence="3" id="KW-1185">Reference proteome</keyword>
<feature type="compositionally biased region" description="Polar residues" evidence="1">
    <location>
        <begin position="104"/>
        <end position="129"/>
    </location>
</feature>
<comment type="caution">
    <text evidence="2">The sequence shown here is derived from an EMBL/GenBank/DDBJ whole genome shotgun (WGS) entry which is preliminary data.</text>
</comment>
<dbReference type="EMBL" id="VCGU01000459">
    <property type="protein sequence ID" value="TRY61812.1"/>
    <property type="molecule type" value="Genomic_DNA"/>
</dbReference>
<sequence>MDTMRSTGQLALCSKHFVDTDYQTKYLDSNTTRAKIKKDNNIRLKILRKETFPLSFHNWRPTIAVFQVLHVQRLLRVQVGGKKRSKRSNLLPPHFFNRTKSKHSPNSSQNWSGLLSQAEPVTSRSPMVD</sequence>
<dbReference type="Proteomes" id="UP000318571">
    <property type="component" value="Chromosome 8"/>
</dbReference>
<evidence type="ECO:0000313" key="3">
    <source>
        <dbReference type="Proteomes" id="UP000318571"/>
    </source>
</evidence>
<protein>
    <submittedName>
        <fullName evidence="2">Uncharacterized protein</fullName>
    </submittedName>
</protein>